<proteinExistence type="predicted"/>
<feature type="signal peptide" evidence="1">
    <location>
        <begin position="1"/>
        <end position="22"/>
    </location>
</feature>
<dbReference type="EMBL" id="KK115842">
    <property type="protein sequence ID" value="KFM66163.1"/>
    <property type="molecule type" value="Genomic_DNA"/>
</dbReference>
<protein>
    <submittedName>
        <fullName evidence="2">Uncharacterized protein</fullName>
    </submittedName>
</protein>
<sequence>MDYIRYITQLCLLLAFWRTVISQDQRNDNSFSASDKDTDHEDIFNFGKNGPDMRLVLNGLLRYENAAAKRLGNTHSPFVFLSSRSKGPAVNVHDPLAVLATGFMGSRGKRTDNNEIPVFANGFPAGRG</sequence>
<dbReference type="AlphaFoldDB" id="A0A087TM24"/>
<keyword evidence="3" id="KW-1185">Reference proteome</keyword>
<evidence type="ECO:0000256" key="1">
    <source>
        <dbReference type="SAM" id="SignalP"/>
    </source>
</evidence>
<evidence type="ECO:0000313" key="2">
    <source>
        <dbReference type="EMBL" id="KFM66163.1"/>
    </source>
</evidence>
<accession>A0A087TM24</accession>
<reference evidence="2 3" key="1">
    <citation type="submission" date="2013-11" db="EMBL/GenBank/DDBJ databases">
        <title>Genome sequencing of Stegodyphus mimosarum.</title>
        <authorList>
            <person name="Bechsgaard J."/>
        </authorList>
    </citation>
    <scope>NUCLEOTIDE SEQUENCE [LARGE SCALE GENOMIC DNA]</scope>
</reference>
<name>A0A087TM24_STEMI</name>
<organism evidence="2 3">
    <name type="scientific">Stegodyphus mimosarum</name>
    <name type="common">African social velvet spider</name>
    <dbReference type="NCBI Taxonomy" id="407821"/>
    <lineage>
        <taxon>Eukaryota</taxon>
        <taxon>Metazoa</taxon>
        <taxon>Ecdysozoa</taxon>
        <taxon>Arthropoda</taxon>
        <taxon>Chelicerata</taxon>
        <taxon>Arachnida</taxon>
        <taxon>Araneae</taxon>
        <taxon>Araneomorphae</taxon>
        <taxon>Entelegynae</taxon>
        <taxon>Eresoidea</taxon>
        <taxon>Eresidae</taxon>
        <taxon>Stegodyphus</taxon>
    </lineage>
</organism>
<feature type="chain" id="PRO_5001829787" evidence="1">
    <location>
        <begin position="23"/>
        <end position="128"/>
    </location>
</feature>
<dbReference type="Proteomes" id="UP000054359">
    <property type="component" value="Unassembled WGS sequence"/>
</dbReference>
<dbReference type="OMA" id="YITQLCL"/>
<gene>
    <name evidence="2" type="ORF">X975_19561</name>
</gene>
<feature type="non-terminal residue" evidence="2">
    <location>
        <position position="128"/>
    </location>
</feature>
<dbReference type="OrthoDB" id="6410559at2759"/>
<keyword evidence="1" id="KW-0732">Signal</keyword>
<evidence type="ECO:0000313" key="3">
    <source>
        <dbReference type="Proteomes" id="UP000054359"/>
    </source>
</evidence>